<dbReference type="InterPro" id="IPR004254">
    <property type="entry name" value="AdipoR/HlyIII-related"/>
</dbReference>
<name>A0A645IS40_9ZZZZ</name>
<dbReference type="Pfam" id="PF03006">
    <property type="entry name" value="HlyIII"/>
    <property type="match status" value="1"/>
</dbReference>
<evidence type="ECO:0000256" key="4">
    <source>
        <dbReference type="ARBA" id="ARBA00023136"/>
    </source>
</evidence>
<dbReference type="EMBL" id="VSSQ01122195">
    <property type="protein sequence ID" value="MPN54198.1"/>
    <property type="molecule type" value="Genomic_DNA"/>
</dbReference>
<feature type="transmembrane region" description="Helical" evidence="5">
    <location>
        <begin position="24"/>
        <end position="43"/>
    </location>
</feature>
<evidence type="ECO:0000256" key="1">
    <source>
        <dbReference type="ARBA" id="ARBA00004141"/>
    </source>
</evidence>
<feature type="transmembrane region" description="Helical" evidence="5">
    <location>
        <begin position="50"/>
        <end position="67"/>
    </location>
</feature>
<keyword evidence="4 5" id="KW-0472">Membrane</keyword>
<comment type="caution">
    <text evidence="6">The sequence shown here is derived from an EMBL/GenBank/DDBJ whole genome shotgun (WGS) entry which is preliminary data.</text>
</comment>
<feature type="transmembrane region" description="Helical" evidence="5">
    <location>
        <begin position="109"/>
        <end position="131"/>
    </location>
</feature>
<evidence type="ECO:0000256" key="2">
    <source>
        <dbReference type="ARBA" id="ARBA00022692"/>
    </source>
</evidence>
<reference evidence="6" key="1">
    <citation type="submission" date="2019-08" db="EMBL/GenBank/DDBJ databases">
        <authorList>
            <person name="Kucharzyk K."/>
            <person name="Murdoch R.W."/>
            <person name="Higgins S."/>
            <person name="Loffler F."/>
        </authorList>
    </citation>
    <scope>NUCLEOTIDE SEQUENCE</scope>
</reference>
<dbReference type="GO" id="GO:0016020">
    <property type="term" value="C:membrane"/>
    <property type="evidence" value="ECO:0007669"/>
    <property type="project" value="UniProtKB-SubCell"/>
</dbReference>
<protein>
    <recommendedName>
        <fullName evidence="7">Hemolysin-III related</fullName>
    </recommendedName>
</protein>
<keyword evidence="3 5" id="KW-1133">Transmembrane helix</keyword>
<proteinExistence type="predicted"/>
<dbReference type="AlphaFoldDB" id="A0A645IS40"/>
<accession>A0A645IS40</accession>
<sequence length="132" mass="14727">MIYVLIAGSYTPIAMHFLAPGNNLIFTLVIWGIALTGIITKIIWLNAPRFLYTLLYLLMGWALVFDIKGFSAVPLNCLSLLAIGGLCYTIGAVIYILKKPNISANWGFHELFHIFILLGTFMHFIAIAFFIA</sequence>
<evidence type="ECO:0000313" key="6">
    <source>
        <dbReference type="EMBL" id="MPN54198.1"/>
    </source>
</evidence>
<organism evidence="6">
    <name type="scientific">bioreactor metagenome</name>
    <dbReference type="NCBI Taxonomy" id="1076179"/>
    <lineage>
        <taxon>unclassified sequences</taxon>
        <taxon>metagenomes</taxon>
        <taxon>ecological metagenomes</taxon>
    </lineage>
</organism>
<evidence type="ECO:0008006" key="7">
    <source>
        <dbReference type="Google" id="ProtNLM"/>
    </source>
</evidence>
<comment type="subcellular location">
    <subcellularLocation>
        <location evidence="1">Membrane</location>
        <topology evidence="1">Multi-pass membrane protein</topology>
    </subcellularLocation>
</comment>
<keyword evidence="2 5" id="KW-0812">Transmembrane</keyword>
<evidence type="ECO:0000256" key="3">
    <source>
        <dbReference type="ARBA" id="ARBA00022989"/>
    </source>
</evidence>
<gene>
    <name evidence="6" type="ORF">SDC9_201868</name>
</gene>
<evidence type="ECO:0000256" key="5">
    <source>
        <dbReference type="SAM" id="Phobius"/>
    </source>
</evidence>
<feature type="transmembrane region" description="Helical" evidence="5">
    <location>
        <begin position="73"/>
        <end position="97"/>
    </location>
</feature>